<proteinExistence type="predicted"/>
<evidence type="ECO:0000313" key="2">
    <source>
        <dbReference type="Proteomes" id="UP000004291"/>
    </source>
</evidence>
<reference evidence="1 2" key="1">
    <citation type="submission" date="2007-10" db="EMBL/GenBank/DDBJ databases">
        <authorList>
            <person name="Wagner-Dobler I."/>
            <person name="Ferriera S."/>
            <person name="Johnson J."/>
            <person name="Kravitz S."/>
            <person name="Beeson K."/>
            <person name="Sutton G."/>
            <person name="Rogers Y.-H."/>
            <person name="Friedman R."/>
            <person name="Frazier M."/>
            <person name="Venter J.C."/>
        </authorList>
    </citation>
    <scope>NUCLEOTIDE SEQUENCE [LARGE SCALE GENOMIC DNA]</scope>
    <source>
        <strain evidence="1 2">DFL-43</strain>
    </source>
</reference>
<name>A9D3E7_HOEPD</name>
<keyword evidence="2" id="KW-1185">Reference proteome</keyword>
<reference evidence="1 2" key="2">
    <citation type="submission" date="2012-06" db="EMBL/GenBank/DDBJ databases">
        <authorList>
            <person name="Fiebig A."/>
        </authorList>
    </citation>
    <scope>NUCLEOTIDE SEQUENCE [LARGE SCALE GENOMIC DNA]</scope>
    <source>
        <strain evidence="1 2">DFL-43</strain>
    </source>
</reference>
<dbReference type="EMBL" id="ABIA03000002">
    <property type="protein sequence ID" value="EDQ33665.1"/>
    <property type="molecule type" value="Genomic_DNA"/>
</dbReference>
<dbReference type="Proteomes" id="UP000004291">
    <property type="component" value="Chromosome"/>
</dbReference>
<organism evidence="1 2">
    <name type="scientific">Hoeflea phototrophica (strain DSM 17068 / NCIMB 14078 / DFL-43)</name>
    <dbReference type="NCBI Taxonomy" id="411684"/>
    <lineage>
        <taxon>Bacteria</taxon>
        <taxon>Pseudomonadati</taxon>
        <taxon>Pseudomonadota</taxon>
        <taxon>Alphaproteobacteria</taxon>
        <taxon>Hyphomicrobiales</taxon>
        <taxon>Rhizobiaceae</taxon>
        <taxon>Hoeflea</taxon>
    </lineage>
</organism>
<protein>
    <submittedName>
        <fullName evidence="1">Uncharacterized protein</fullName>
    </submittedName>
</protein>
<dbReference type="RefSeq" id="WP_007196671.1">
    <property type="nucleotide sequence ID" value="NZ_CM002917.1"/>
</dbReference>
<dbReference type="HOGENOM" id="CLU_3044151_0_0_5"/>
<dbReference type="AlphaFoldDB" id="A9D3E7"/>
<comment type="caution">
    <text evidence="1">The sequence shown here is derived from an EMBL/GenBank/DDBJ whole genome shotgun (WGS) entry which is preliminary data.</text>
</comment>
<sequence>MLNVFANAMMVATRITPQVSGPARDKWLSPAVRRQQSRNAIAAALGPTPDRNRV</sequence>
<gene>
    <name evidence="1" type="ORF">HPDFL43_04410</name>
</gene>
<dbReference type="STRING" id="411684.HPDFL43_04410"/>
<evidence type="ECO:0000313" key="1">
    <source>
        <dbReference type="EMBL" id="EDQ33665.1"/>
    </source>
</evidence>
<accession>A9D3E7</accession>